<dbReference type="InterPro" id="IPR004616">
    <property type="entry name" value="Leu/Phe-tRNA_Trfase"/>
</dbReference>
<comment type="catalytic activity">
    <reaction evidence="4">
        <text>L-phenylalanyl-tRNA(Phe) + an N-terminal L-alpha-aminoacyl-[protein] = an N-terminal L-phenylalanyl-L-alpha-aminoacyl-[protein] + tRNA(Phe)</text>
        <dbReference type="Rhea" id="RHEA:43632"/>
        <dbReference type="Rhea" id="RHEA-COMP:9668"/>
        <dbReference type="Rhea" id="RHEA-COMP:9699"/>
        <dbReference type="Rhea" id="RHEA-COMP:10636"/>
        <dbReference type="Rhea" id="RHEA-COMP:10637"/>
        <dbReference type="ChEBI" id="CHEBI:78442"/>
        <dbReference type="ChEBI" id="CHEBI:78531"/>
        <dbReference type="ChEBI" id="CHEBI:78597"/>
        <dbReference type="ChEBI" id="CHEBI:83561"/>
        <dbReference type="EC" id="2.3.2.6"/>
    </reaction>
</comment>
<dbReference type="GO" id="GO:0005737">
    <property type="term" value="C:cytoplasm"/>
    <property type="evidence" value="ECO:0007669"/>
    <property type="project" value="UniProtKB-SubCell"/>
</dbReference>
<dbReference type="NCBIfam" id="TIGR00667">
    <property type="entry name" value="aat"/>
    <property type="match status" value="1"/>
</dbReference>
<dbReference type="Pfam" id="PF03588">
    <property type="entry name" value="Leu_Phe_trans"/>
    <property type="match status" value="1"/>
</dbReference>
<dbReference type="Gene3D" id="3.40.630.70">
    <property type="entry name" value="Leucyl/phenylalanyl-tRNA-protein transferase, C-terminal domain"/>
    <property type="match status" value="1"/>
</dbReference>
<dbReference type="HAMAP" id="MF_00688">
    <property type="entry name" value="Leu_Phe_trans"/>
    <property type="match status" value="1"/>
</dbReference>
<dbReference type="InterPro" id="IPR042203">
    <property type="entry name" value="Leu/Phe-tRNA_Trfase_C"/>
</dbReference>
<sequence>MVVWLEANDPFPPADNALSAASEAPGLLAAGLDLSPQRLLAAYRQGIFPWYSQGQPVLWWSPDPRMVLRPENFVVSHNFRKLLRRVLRDDAWEIRLDADFPAVMRACAEAPRRGQDGTWITPAIVAAYRALHDAGLAHSVETWYQGERVGGLYGVALGRMFYGESMFAKRTDASKIALAALVAFARTHAIEVIDCQQSTAHLASLGGGEISRHAFLTHVQKAVAAPAPVWHLDKQILTGLAYGNAADKAHEVLQ</sequence>
<evidence type="ECO:0000256" key="2">
    <source>
        <dbReference type="ARBA" id="ARBA00022679"/>
    </source>
</evidence>
<comment type="subcellular location">
    <subcellularLocation>
        <location evidence="4">Cytoplasm</location>
    </subcellularLocation>
</comment>
<evidence type="ECO:0000313" key="6">
    <source>
        <dbReference type="Proteomes" id="UP000333828"/>
    </source>
</evidence>
<dbReference type="EMBL" id="CABPSI010000002">
    <property type="protein sequence ID" value="VVE07015.1"/>
    <property type="molecule type" value="Genomic_DNA"/>
</dbReference>
<dbReference type="AlphaFoldDB" id="A0A5E4V7L1"/>
<evidence type="ECO:0000256" key="3">
    <source>
        <dbReference type="ARBA" id="ARBA00023315"/>
    </source>
</evidence>
<keyword evidence="6" id="KW-1185">Reference proteome</keyword>
<proteinExistence type="inferred from homology"/>
<comment type="similarity">
    <text evidence="4">Belongs to the L/F-transferase family.</text>
</comment>
<accession>A0A5E4V7L1</accession>
<organism evidence="5 6">
    <name type="scientific">Pandoraea iniqua</name>
    <dbReference type="NCBI Taxonomy" id="2508288"/>
    <lineage>
        <taxon>Bacteria</taxon>
        <taxon>Pseudomonadati</taxon>
        <taxon>Pseudomonadota</taxon>
        <taxon>Betaproteobacteria</taxon>
        <taxon>Burkholderiales</taxon>
        <taxon>Burkholderiaceae</taxon>
        <taxon>Pandoraea</taxon>
    </lineage>
</organism>
<gene>
    <name evidence="4" type="primary">aat</name>
    <name evidence="5" type="ORF">PIN31115_02420</name>
</gene>
<dbReference type="SUPFAM" id="SSF55729">
    <property type="entry name" value="Acyl-CoA N-acyltransferases (Nat)"/>
    <property type="match status" value="1"/>
</dbReference>
<keyword evidence="3 4" id="KW-0012">Acyltransferase</keyword>
<keyword evidence="1 4" id="KW-0963">Cytoplasm</keyword>
<keyword evidence="2 4" id="KW-0808">Transferase</keyword>
<dbReference type="GO" id="GO:0030163">
    <property type="term" value="P:protein catabolic process"/>
    <property type="evidence" value="ECO:0007669"/>
    <property type="project" value="UniProtKB-UniRule"/>
</dbReference>
<comment type="catalytic activity">
    <reaction evidence="4">
        <text>N-terminal L-lysyl-[protein] + L-leucyl-tRNA(Leu) = N-terminal L-leucyl-L-lysyl-[protein] + tRNA(Leu) + H(+)</text>
        <dbReference type="Rhea" id="RHEA:12340"/>
        <dbReference type="Rhea" id="RHEA-COMP:9613"/>
        <dbReference type="Rhea" id="RHEA-COMP:9622"/>
        <dbReference type="Rhea" id="RHEA-COMP:12670"/>
        <dbReference type="Rhea" id="RHEA-COMP:12671"/>
        <dbReference type="ChEBI" id="CHEBI:15378"/>
        <dbReference type="ChEBI" id="CHEBI:65249"/>
        <dbReference type="ChEBI" id="CHEBI:78442"/>
        <dbReference type="ChEBI" id="CHEBI:78494"/>
        <dbReference type="ChEBI" id="CHEBI:133043"/>
        <dbReference type="EC" id="2.3.2.6"/>
    </reaction>
</comment>
<name>A0A5E4V7L1_9BURK</name>
<dbReference type="PANTHER" id="PTHR30098">
    <property type="entry name" value="LEUCYL/PHENYLALANYL-TRNA--PROTEIN TRANSFERASE"/>
    <property type="match status" value="1"/>
</dbReference>
<dbReference type="Proteomes" id="UP000333828">
    <property type="component" value="Unassembled WGS sequence"/>
</dbReference>
<evidence type="ECO:0000313" key="5">
    <source>
        <dbReference type="EMBL" id="VVE07015.1"/>
    </source>
</evidence>
<reference evidence="5 6" key="1">
    <citation type="submission" date="2019-08" db="EMBL/GenBank/DDBJ databases">
        <authorList>
            <person name="Peeters C."/>
        </authorList>
    </citation>
    <scope>NUCLEOTIDE SEQUENCE [LARGE SCALE GENOMIC DNA]</scope>
    <source>
        <strain evidence="5 6">LMG 31115</strain>
    </source>
</reference>
<dbReference type="PANTHER" id="PTHR30098:SF2">
    <property type="entry name" value="LEUCYL_PHENYLALANYL-TRNA--PROTEIN TRANSFERASE"/>
    <property type="match status" value="1"/>
</dbReference>
<dbReference type="InterPro" id="IPR042221">
    <property type="entry name" value="Leu/Phe-tRNA_Trfase_N"/>
</dbReference>
<evidence type="ECO:0000256" key="1">
    <source>
        <dbReference type="ARBA" id="ARBA00022490"/>
    </source>
</evidence>
<evidence type="ECO:0000256" key="4">
    <source>
        <dbReference type="HAMAP-Rule" id="MF_00688"/>
    </source>
</evidence>
<comment type="function">
    <text evidence="4">Functions in the N-end rule pathway of protein degradation where it conjugates Leu, Phe and, less efficiently, Met from aminoacyl-tRNAs to the N-termini of proteins containing an N-terminal arginine or lysine.</text>
</comment>
<protein>
    <recommendedName>
        <fullName evidence="4">Leucyl/phenylalanyl-tRNA--protein transferase</fullName>
        <ecNumber evidence="4">2.3.2.6</ecNumber>
    </recommendedName>
    <alternativeName>
        <fullName evidence="4">L/F-transferase</fullName>
    </alternativeName>
    <alternativeName>
        <fullName evidence="4">Leucyltransferase</fullName>
    </alternativeName>
    <alternativeName>
        <fullName evidence="4">Phenyalanyltransferase</fullName>
    </alternativeName>
</protein>
<dbReference type="GO" id="GO:0008914">
    <property type="term" value="F:leucyl-tRNA--protein transferase activity"/>
    <property type="evidence" value="ECO:0007669"/>
    <property type="project" value="UniProtKB-UniRule"/>
</dbReference>
<dbReference type="EC" id="2.3.2.6" evidence="4"/>
<dbReference type="Gene3D" id="3.30.70.3550">
    <property type="entry name" value="Leucyl/phenylalanyl-tRNA-protein transferase, N-terminal domain"/>
    <property type="match status" value="1"/>
</dbReference>
<comment type="catalytic activity">
    <reaction evidence="4">
        <text>N-terminal L-arginyl-[protein] + L-leucyl-tRNA(Leu) = N-terminal L-leucyl-L-arginyl-[protein] + tRNA(Leu) + H(+)</text>
        <dbReference type="Rhea" id="RHEA:50416"/>
        <dbReference type="Rhea" id="RHEA-COMP:9613"/>
        <dbReference type="Rhea" id="RHEA-COMP:9622"/>
        <dbReference type="Rhea" id="RHEA-COMP:12672"/>
        <dbReference type="Rhea" id="RHEA-COMP:12673"/>
        <dbReference type="ChEBI" id="CHEBI:15378"/>
        <dbReference type="ChEBI" id="CHEBI:64719"/>
        <dbReference type="ChEBI" id="CHEBI:78442"/>
        <dbReference type="ChEBI" id="CHEBI:78494"/>
        <dbReference type="ChEBI" id="CHEBI:133044"/>
        <dbReference type="EC" id="2.3.2.6"/>
    </reaction>
</comment>
<dbReference type="InterPro" id="IPR016181">
    <property type="entry name" value="Acyl_CoA_acyltransferase"/>
</dbReference>
<dbReference type="RefSeq" id="WP_150684179.1">
    <property type="nucleotide sequence ID" value="NZ_CABPSI010000002.1"/>
</dbReference>